<dbReference type="Pfam" id="PF16045">
    <property type="entry name" value="LisH_2"/>
    <property type="match status" value="1"/>
</dbReference>
<dbReference type="PROSITE" id="PS50896">
    <property type="entry name" value="LISH"/>
    <property type="match status" value="1"/>
</dbReference>
<dbReference type="InterPro" id="IPR006594">
    <property type="entry name" value="LisH"/>
</dbReference>
<feature type="region of interest" description="Disordered" evidence="2">
    <location>
        <begin position="901"/>
        <end position="985"/>
    </location>
</feature>
<sequence>MQDGCRKSKGNRLEEKNLKAPLYHVLKARGDIDNLKSHIRHRLILELNAVAKGVQSKDKKEGSHSENDEKYQRLSNILCSDHLQTSGYLYALSILLPECGMPDDSASRQMELIQFLNVHIDHRLFNAVITADKRQESLLCKMLRVIATNLGVQLVNSEVQTEEAQSNPLHSLENRLRGIDEAFEARRTLEIENSKKVLDDNLERYQKEIVEEARRDLATQMESFRSVQLAQLRLDTESQYQKRLEAEKKRLENAYNARLAALLEREQQVEEKCALSRQAGDREAFLRRQALEVETSGIRLQAKQVEQDRESLERDRKRMADEYKMHELELKKRQQDLEQQEQTIAYRVNQEVQRLRMEDELGLVRQRKEQELLAAQLQEERKALESDRKFVQELKADLACQKKQFCEMEIIDYKTLQAENMTLKREADALKGRLSKVYKELEDQKQATSTSQAEIGALLIARQEADRLRGCLTIERNSFNEERLHMQGLLDEQIAKNQHLFERLKLHESELSRLRKSLAQSRTRHSSQDFTVKEQYSSSVKQSRKLVIPRNCDDIEVFTDSDSDESIVADTTHPHFKLSDNRSGAIGVTNRASELRKDYWGKRVEEARERIANLQTESEELQTTYHQWKLAGFSESRKPEFLSFGLGALPLRTNPTLDNLQPLSPNWPAPVVAALASEHSGDKQLRYENWTEARRKPDTENFGTKRTELIYDDRGVTVQSARSKSEVSIEIDDNAIEHQRPEFIPSPKNTAFNEKHQNRSHAFGNIADSQRNSSIRTKSKGDTTSSPAEGGDAVGNGRVLEHASPVRRLRSPQSAEEGSGAKDPQSGTPRSVLSKTPVPVNPGTSKESAHQATPSNQSVESARLDHGADFCDKTNDSSAVVNGEINRFTEESKGLVEKYMQISKSRNSPDQASPVILTSEQPPQGAQSGLGPTFDQFLNANGPVSSDSDGDFDDDQDLSTHVPEFEGLSTGRENSDQNENSDTMW</sequence>
<feature type="region of interest" description="Disordered" evidence="2">
    <location>
        <begin position="732"/>
        <end position="862"/>
    </location>
</feature>
<dbReference type="AlphaFoldDB" id="A0AAV2TDB5"/>
<evidence type="ECO:0000313" key="4">
    <source>
        <dbReference type="Proteomes" id="UP001497525"/>
    </source>
</evidence>
<feature type="compositionally biased region" description="Acidic residues" evidence="2">
    <location>
        <begin position="948"/>
        <end position="957"/>
    </location>
</feature>
<dbReference type="GO" id="GO:0005813">
    <property type="term" value="C:centrosome"/>
    <property type="evidence" value="ECO:0007669"/>
    <property type="project" value="TreeGrafter"/>
</dbReference>
<comment type="caution">
    <text evidence="3">The sequence shown here is derived from an EMBL/GenBank/DDBJ whole genome shotgun (WGS) entry which is preliminary data.</text>
</comment>
<proteinExistence type="predicted"/>
<feature type="coiled-coil region" evidence="1">
    <location>
        <begin position="302"/>
        <end position="343"/>
    </location>
</feature>
<dbReference type="GO" id="GO:0036064">
    <property type="term" value="C:ciliary basal body"/>
    <property type="evidence" value="ECO:0007669"/>
    <property type="project" value="TreeGrafter"/>
</dbReference>
<feature type="coiled-coil region" evidence="1">
    <location>
        <begin position="188"/>
        <end position="272"/>
    </location>
</feature>
<accession>A0AAV2TDB5</accession>
<dbReference type="PANTHER" id="PTHR39063:SF1">
    <property type="entry name" value="OFD1 CENTRIOLE AND CENTRIOLAR SATELLITE PROTEIN"/>
    <property type="match status" value="1"/>
</dbReference>
<dbReference type="Proteomes" id="UP001497525">
    <property type="component" value="Unassembled WGS sequence"/>
</dbReference>
<gene>
    <name evidence="3" type="ORF">CDAUBV1_LOCUS6696</name>
</gene>
<evidence type="ECO:0000256" key="2">
    <source>
        <dbReference type="SAM" id="MobiDB-lite"/>
    </source>
</evidence>
<keyword evidence="1" id="KW-0175">Coiled coil</keyword>
<evidence type="ECO:0000313" key="3">
    <source>
        <dbReference type="EMBL" id="CAL5133462.1"/>
    </source>
</evidence>
<organism evidence="3 4">
    <name type="scientific">Calicophoron daubneyi</name>
    <name type="common">Rumen fluke</name>
    <name type="synonym">Paramphistomum daubneyi</name>
    <dbReference type="NCBI Taxonomy" id="300641"/>
    <lineage>
        <taxon>Eukaryota</taxon>
        <taxon>Metazoa</taxon>
        <taxon>Spiralia</taxon>
        <taxon>Lophotrochozoa</taxon>
        <taxon>Platyhelminthes</taxon>
        <taxon>Trematoda</taxon>
        <taxon>Digenea</taxon>
        <taxon>Plagiorchiida</taxon>
        <taxon>Pronocephalata</taxon>
        <taxon>Paramphistomoidea</taxon>
        <taxon>Paramphistomidae</taxon>
        <taxon>Calicophoron</taxon>
    </lineage>
</organism>
<feature type="coiled-coil region" evidence="1">
    <location>
        <begin position="597"/>
        <end position="631"/>
    </location>
</feature>
<feature type="compositionally biased region" description="Polar residues" evidence="2">
    <location>
        <begin position="842"/>
        <end position="860"/>
    </location>
</feature>
<feature type="compositionally biased region" description="Polar residues" evidence="2">
    <location>
        <begin position="767"/>
        <end position="787"/>
    </location>
</feature>
<protein>
    <recommendedName>
        <fullName evidence="5">LisH domain-containing protein</fullName>
    </recommendedName>
</protein>
<feature type="compositionally biased region" description="Polar residues" evidence="2">
    <location>
        <begin position="902"/>
        <end position="927"/>
    </location>
</feature>
<dbReference type="EMBL" id="CAXLJL010000156">
    <property type="protein sequence ID" value="CAL5133462.1"/>
    <property type="molecule type" value="Genomic_DNA"/>
</dbReference>
<evidence type="ECO:0000256" key="1">
    <source>
        <dbReference type="SAM" id="Coils"/>
    </source>
</evidence>
<evidence type="ECO:0008006" key="5">
    <source>
        <dbReference type="Google" id="ProtNLM"/>
    </source>
</evidence>
<dbReference type="GO" id="GO:0005576">
    <property type="term" value="C:extracellular region"/>
    <property type="evidence" value="ECO:0007669"/>
    <property type="project" value="GOC"/>
</dbReference>
<feature type="coiled-coil region" evidence="1">
    <location>
        <begin position="367"/>
        <end position="447"/>
    </location>
</feature>
<reference evidence="3" key="1">
    <citation type="submission" date="2024-06" db="EMBL/GenBank/DDBJ databases">
        <authorList>
            <person name="Liu X."/>
            <person name="Lenzi L."/>
            <person name="Haldenby T S."/>
            <person name="Uol C."/>
        </authorList>
    </citation>
    <scope>NUCLEOTIDE SEQUENCE</scope>
</reference>
<dbReference type="InterPro" id="IPR055289">
    <property type="entry name" value="OFD1"/>
</dbReference>
<name>A0AAV2TDB5_CALDB</name>
<dbReference type="PANTHER" id="PTHR39063">
    <property type="entry name" value="ORAL-FACIAL-DIGITAL SYNDROME 1 PROTEIN HOMOLOG"/>
    <property type="match status" value="1"/>
</dbReference>
<feature type="compositionally biased region" description="Polar residues" evidence="2">
    <location>
        <begin position="825"/>
        <end position="834"/>
    </location>
</feature>
<dbReference type="GO" id="GO:0060287">
    <property type="term" value="P:epithelial cilium movement involved in determination of left/right asymmetry"/>
    <property type="evidence" value="ECO:0007669"/>
    <property type="project" value="TreeGrafter"/>
</dbReference>